<evidence type="ECO:0000256" key="4">
    <source>
        <dbReference type="ARBA" id="ARBA00022553"/>
    </source>
</evidence>
<dbReference type="Pfam" id="PF02518">
    <property type="entry name" value="HATPase_c"/>
    <property type="match status" value="1"/>
</dbReference>
<dbReference type="PROSITE" id="PS50109">
    <property type="entry name" value="HIS_KIN"/>
    <property type="match status" value="1"/>
</dbReference>
<feature type="transmembrane region" description="Helical" evidence="10">
    <location>
        <begin position="262"/>
        <end position="285"/>
    </location>
</feature>
<dbReference type="Pfam" id="PF00512">
    <property type="entry name" value="HisKA"/>
    <property type="match status" value="1"/>
</dbReference>
<dbReference type="Proteomes" id="UP001499978">
    <property type="component" value="Unassembled WGS sequence"/>
</dbReference>
<dbReference type="SUPFAM" id="SSF55785">
    <property type="entry name" value="PYP-like sensor domain (PAS domain)"/>
    <property type="match status" value="1"/>
</dbReference>
<dbReference type="InterPro" id="IPR005467">
    <property type="entry name" value="His_kinase_dom"/>
</dbReference>
<organism evidence="14 15">
    <name type="scientific">Pilimelia columellifera subsp. columellifera</name>
    <dbReference type="NCBI Taxonomy" id="706583"/>
    <lineage>
        <taxon>Bacteria</taxon>
        <taxon>Bacillati</taxon>
        <taxon>Actinomycetota</taxon>
        <taxon>Actinomycetes</taxon>
        <taxon>Micromonosporales</taxon>
        <taxon>Micromonosporaceae</taxon>
        <taxon>Pilimelia</taxon>
    </lineage>
</organism>
<feature type="transmembrane region" description="Helical" evidence="10">
    <location>
        <begin position="233"/>
        <end position="256"/>
    </location>
</feature>
<evidence type="ECO:0000256" key="1">
    <source>
        <dbReference type="ARBA" id="ARBA00000085"/>
    </source>
</evidence>
<dbReference type="SMART" id="SM00388">
    <property type="entry name" value="HisKA"/>
    <property type="match status" value="1"/>
</dbReference>
<dbReference type="EMBL" id="BAAARY010000003">
    <property type="protein sequence ID" value="GAA2515909.1"/>
    <property type="molecule type" value="Genomic_DNA"/>
</dbReference>
<feature type="domain" description="PAC" evidence="13">
    <location>
        <begin position="363"/>
        <end position="415"/>
    </location>
</feature>
<dbReference type="Gene3D" id="3.30.565.10">
    <property type="entry name" value="Histidine kinase-like ATPase, C-terminal domain"/>
    <property type="match status" value="1"/>
</dbReference>
<name>A0ABP6AF12_9ACTN</name>
<protein>
    <recommendedName>
        <fullName evidence="3">histidine kinase</fullName>
        <ecNumber evidence="3">2.7.13.3</ecNumber>
    </recommendedName>
</protein>
<evidence type="ECO:0000256" key="3">
    <source>
        <dbReference type="ARBA" id="ARBA00012438"/>
    </source>
</evidence>
<feature type="domain" description="Histidine kinase" evidence="11">
    <location>
        <begin position="447"/>
        <end position="657"/>
    </location>
</feature>
<dbReference type="SUPFAM" id="SSF47384">
    <property type="entry name" value="Homodimeric domain of signal transducing histidine kinase"/>
    <property type="match status" value="1"/>
</dbReference>
<dbReference type="NCBIfam" id="TIGR00229">
    <property type="entry name" value="sensory_box"/>
    <property type="match status" value="1"/>
</dbReference>
<dbReference type="InterPro" id="IPR000014">
    <property type="entry name" value="PAS"/>
</dbReference>
<feature type="transmembrane region" description="Helical" evidence="10">
    <location>
        <begin position="160"/>
        <end position="179"/>
    </location>
</feature>
<feature type="region of interest" description="Disordered" evidence="9">
    <location>
        <begin position="673"/>
        <end position="716"/>
    </location>
</feature>
<feature type="region of interest" description="Disordered" evidence="9">
    <location>
        <begin position="347"/>
        <end position="367"/>
    </location>
</feature>
<dbReference type="PRINTS" id="PR00344">
    <property type="entry name" value="BCTRLSENSOR"/>
</dbReference>
<dbReference type="InterPro" id="IPR003594">
    <property type="entry name" value="HATPase_dom"/>
</dbReference>
<evidence type="ECO:0000259" key="13">
    <source>
        <dbReference type="PROSITE" id="PS50113"/>
    </source>
</evidence>
<keyword evidence="7" id="KW-0902">Two-component regulatory system</keyword>
<comment type="catalytic activity">
    <reaction evidence="1">
        <text>ATP + protein L-histidine = ADP + protein N-phospho-L-histidine.</text>
        <dbReference type="EC" id="2.7.13.3"/>
    </reaction>
</comment>
<proteinExistence type="predicted"/>
<evidence type="ECO:0000313" key="14">
    <source>
        <dbReference type="EMBL" id="GAA2515909.1"/>
    </source>
</evidence>
<dbReference type="InterPro" id="IPR000700">
    <property type="entry name" value="PAS-assoc_C"/>
</dbReference>
<evidence type="ECO:0000256" key="8">
    <source>
        <dbReference type="SAM" id="Coils"/>
    </source>
</evidence>
<sequence>MRRFPGVRQPTTWLSLLSGLIVLALTGGALALWRSGEGTGRRYRALAELGTPPPEAAVAVFVAGIALLLALGAPGRLRRAVVIALGAGVALVGTLGILEHLGPARPSALAGLIREAAVTGAPEPKPMSAASGCAIALVGLALVIPPLVNARDPDAMWPHTFAPAAATIAGVTLLAYVIGETSVPALGALITMTPLTAVSILMFTVGIIWAHPAHGLLRPLRSGGPGATLSRRVGPALLLLPVGVAVVSGAVIQAGWGEPALTISLATAAFVLVLMVVLGGTARVLDRADDQQRTLVEALSAERDFSGTLLRSMSEAVLVHDRDLKVIDVNPSGCRLLGRERDQLIGQRPPYPWEDQTPRTPGANQTRHIVRPDGAQVPVLAMTSPVLDDRSRPRAYVGTYVDITDHRQAEESLARHAAQLEAANQQLQLRHEELAEAAHFKGDLMSIMSHEVSQPLSSVSSLSELLNTEWDQLDEGIRQDLASKIDRNTRRLTNMINDMLLLFRLDAGVVSARRAAVPISEVVDAVAATLPAGVALDTRVDPNLCALVDRAHLNQVIKNLVNNAVSYGAPPFELATDVRADGVVLTVRDHGPGVPPEDRARLFDRIAHSRGADGRRTGSGLGLFIVRHLVELNGGTIWYEDAEPTGARLVVRLAPTAALGTVPLDGRASAAASTAGAVNPAAGSPAWTERDSDRRADVRTPAPEHPPAEHPASSSS</sequence>
<dbReference type="InterPro" id="IPR036097">
    <property type="entry name" value="HisK_dim/P_sf"/>
</dbReference>
<keyword evidence="10" id="KW-1133">Transmembrane helix</keyword>
<feature type="compositionally biased region" description="Basic and acidic residues" evidence="9">
    <location>
        <begin position="688"/>
        <end position="698"/>
    </location>
</feature>
<dbReference type="InterPro" id="IPR004358">
    <property type="entry name" value="Sig_transdc_His_kin-like_C"/>
</dbReference>
<keyword evidence="15" id="KW-1185">Reference proteome</keyword>
<keyword evidence="8" id="KW-0175">Coiled coil</keyword>
<feature type="transmembrane region" description="Helical" evidence="10">
    <location>
        <begin position="129"/>
        <end position="148"/>
    </location>
</feature>
<evidence type="ECO:0000256" key="7">
    <source>
        <dbReference type="ARBA" id="ARBA00023012"/>
    </source>
</evidence>
<feature type="coiled-coil region" evidence="8">
    <location>
        <begin position="406"/>
        <end position="437"/>
    </location>
</feature>
<comment type="subcellular location">
    <subcellularLocation>
        <location evidence="2">Cell membrane</location>
    </subcellularLocation>
</comment>
<dbReference type="Pfam" id="PF08448">
    <property type="entry name" value="PAS_4"/>
    <property type="match status" value="1"/>
</dbReference>
<gene>
    <name evidence="14" type="ORF">GCM10010201_10550</name>
</gene>
<feature type="transmembrane region" description="Helical" evidence="10">
    <location>
        <begin position="56"/>
        <end position="73"/>
    </location>
</feature>
<evidence type="ECO:0000256" key="10">
    <source>
        <dbReference type="SAM" id="Phobius"/>
    </source>
</evidence>
<evidence type="ECO:0000256" key="2">
    <source>
        <dbReference type="ARBA" id="ARBA00004236"/>
    </source>
</evidence>
<feature type="compositionally biased region" description="Low complexity" evidence="9">
    <location>
        <begin position="673"/>
        <end position="682"/>
    </location>
</feature>
<dbReference type="SUPFAM" id="SSF55874">
    <property type="entry name" value="ATPase domain of HSP90 chaperone/DNA topoisomerase II/histidine kinase"/>
    <property type="match status" value="1"/>
</dbReference>
<dbReference type="InterPro" id="IPR036890">
    <property type="entry name" value="HATPase_C_sf"/>
</dbReference>
<dbReference type="PANTHER" id="PTHR43047">
    <property type="entry name" value="TWO-COMPONENT HISTIDINE PROTEIN KINASE"/>
    <property type="match status" value="1"/>
</dbReference>
<feature type="domain" description="PAS" evidence="12">
    <location>
        <begin position="309"/>
        <end position="347"/>
    </location>
</feature>
<dbReference type="EC" id="2.7.13.3" evidence="3"/>
<evidence type="ECO:0000256" key="5">
    <source>
        <dbReference type="ARBA" id="ARBA00022679"/>
    </source>
</evidence>
<feature type="transmembrane region" description="Helical" evidence="10">
    <location>
        <begin position="12"/>
        <end position="36"/>
    </location>
</feature>
<dbReference type="PROSITE" id="PS50112">
    <property type="entry name" value="PAS"/>
    <property type="match status" value="1"/>
</dbReference>
<dbReference type="RefSeq" id="WP_344169104.1">
    <property type="nucleotide sequence ID" value="NZ_BAAARY010000003.1"/>
</dbReference>
<dbReference type="CDD" id="cd00130">
    <property type="entry name" value="PAS"/>
    <property type="match status" value="1"/>
</dbReference>
<dbReference type="InterPro" id="IPR035965">
    <property type="entry name" value="PAS-like_dom_sf"/>
</dbReference>
<keyword evidence="6" id="KW-0418">Kinase</keyword>
<keyword evidence="10" id="KW-0472">Membrane</keyword>
<comment type="caution">
    <text evidence="14">The sequence shown here is derived from an EMBL/GenBank/DDBJ whole genome shotgun (WGS) entry which is preliminary data.</text>
</comment>
<dbReference type="SMART" id="SM00091">
    <property type="entry name" value="PAS"/>
    <property type="match status" value="1"/>
</dbReference>
<keyword evidence="4" id="KW-0597">Phosphoprotein</keyword>
<dbReference type="SMART" id="SM00387">
    <property type="entry name" value="HATPase_c"/>
    <property type="match status" value="1"/>
</dbReference>
<keyword evidence="10" id="KW-0812">Transmembrane</keyword>
<evidence type="ECO:0000313" key="15">
    <source>
        <dbReference type="Proteomes" id="UP001499978"/>
    </source>
</evidence>
<evidence type="ECO:0000256" key="6">
    <source>
        <dbReference type="ARBA" id="ARBA00022777"/>
    </source>
</evidence>
<feature type="transmembrane region" description="Helical" evidence="10">
    <location>
        <begin position="185"/>
        <end position="212"/>
    </location>
</feature>
<dbReference type="Gene3D" id="1.10.287.130">
    <property type="match status" value="1"/>
</dbReference>
<accession>A0ABP6AF12</accession>
<feature type="transmembrane region" description="Helical" evidence="10">
    <location>
        <begin position="80"/>
        <end position="98"/>
    </location>
</feature>
<dbReference type="Gene3D" id="3.30.450.20">
    <property type="entry name" value="PAS domain"/>
    <property type="match status" value="1"/>
</dbReference>
<evidence type="ECO:0000259" key="12">
    <source>
        <dbReference type="PROSITE" id="PS50112"/>
    </source>
</evidence>
<reference evidence="15" key="1">
    <citation type="journal article" date="2019" name="Int. J. Syst. Evol. Microbiol.">
        <title>The Global Catalogue of Microorganisms (GCM) 10K type strain sequencing project: providing services to taxonomists for standard genome sequencing and annotation.</title>
        <authorList>
            <consortium name="The Broad Institute Genomics Platform"/>
            <consortium name="The Broad Institute Genome Sequencing Center for Infectious Disease"/>
            <person name="Wu L."/>
            <person name="Ma J."/>
        </authorList>
    </citation>
    <scope>NUCLEOTIDE SEQUENCE [LARGE SCALE GENOMIC DNA]</scope>
    <source>
        <strain evidence="15">JCM 3367</strain>
    </source>
</reference>
<dbReference type="InterPro" id="IPR013656">
    <property type="entry name" value="PAS_4"/>
</dbReference>
<evidence type="ECO:0000256" key="9">
    <source>
        <dbReference type="SAM" id="MobiDB-lite"/>
    </source>
</evidence>
<keyword evidence="5" id="KW-0808">Transferase</keyword>
<feature type="compositionally biased region" description="Polar residues" evidence="9">
    <location>
        <begin position="358"/>
        <end position="367"/>
    </location>
</feature>
<dbReference type="PROSITE" id="PS50113">
    <property type="entry name" value="PAC"/>
    <property type="match status" value="1"/>
</dbReference>
<evidence type="ECO:0000259" key="11">
    <source>
        <dbReference type="PROSITE" id="PS50109"/>
    </source>
</evidence>
<dbReference type="InterPro" id="IPR003661">
    <property type="entry name" value="HisK_dim/P_dom"/>
</dbReference>